<dbReference type="GO" id="GO:0005886">
    <property type="term" value="C:plasma membrane"/>
    <property type="evidence" value="ECO:0007669"/>
    <property type="project" value="UniProtKB-SubCell"/>
</dbReference>
<evidence type="ECO:0000256" key="6">
    <source>
        <dbReference type="ARBA" id="ARBA00022679"/>
    </source>
</evidence>
<keyword evidence="13 15" id="KW-0472">Membrane</keyword>
<evidence type="ECO:0000256" key="15">
    <source>
        <dbReference type="SAM" id="Phobius"/>
    </source>
</evidence>
<gene>
    <name evidence="17" type="ORF">E4100_01780</name>
</gene>
<dbReference type="SMART" id="SM00387">
    <property type="entry name" value="HATPase_c"/>
    <property type="match status" value="1"/>
</dbReference>
<dbReference type="SUPFAM" id="SSF47384">
    <property type="entry name" value="Homodimeric domain of signal transducing histidine kinase"/>
    <property type="match status" value="1"/>
</dbReference>
<dbReference type="OrthoDB" id="9773956at2"/>
<evidence type="ECO:0000256" key="3">
    <source>
        <dbReference type="ARBA" id="ARBA00012438"/>
    </source>
</evidence>
<evidence type="ECO:0000256" key="12">
    <source>
        <dbReference type="ARBA" id="ARBA00023012"/>
    </source>
</evidence>
<sequence>MMSIRKLLLILLLGVCLITVIINSSIFASLTDRYFLDYLDKAYEKHLEQISTYLSSALTSKDLNYDKLEAELETHLLDPIVRIRVFKDDTLLADVETIANIPSGNMNGRMNMRMPFRRVSTETTTDVFEIKNDNEIIGTVYITRFEDYDSSIIANMFRSTLFINSLISIGIAMLISVFIALITSRKISTDLRYTSNLATEIQQGKVVKAKNTKIKEINNLRNSLEDLSVKLKLKQKAKKELLDQLIHETRTPLTVLNSHFEAIEDGIVESNHEEIEVLKSQVENLTFLISNLNRIIEDDDSAADLKIEEVEINKLIKQIVNGLKNQFENKKILLTIDNDDDITILTDKYKFTQILFNLLTNAYKYTEPDKKVNISYRIENDKFVLEVKDQGKGIREGELNKIFNAYYRGLNETEQGEGIGLYIVKENVEILGGEVKVRSKVGEGSVFTVFLPIKP</sequence>
<dbReference type="InterPro" id="IPR004358">
    <property type="entry name" value="Sig_transdc_His_kin-like_C"/>
</dbReference>
<evidence type="ECO:0000256" key="13">
    <source>
        <dbReference type="ARBA" id="ARBA00023136"/>
    </source>
</evidence>
<evidence type="ECO:0000256" key="9">
    <source>
        <dbReference type="ARBA" id="ARBA00022777"/>
    </source>
</evidence>
<keyword evidence="18" id="KW-1185">Reference proteome</keyword>
<dbReference type="PANTHER" id="PTHR45528">
    <property type="entry name" value="SENSOR HISTIDINE KINASE CPXA"/>
    <property type="match status" value="1"/>
</dbReference>
<feature type="domain" description="Histidine kinase" evidence="16">
    <location>
        <begin position="244"/>
        <end position="455"/>
    </location>
</feature>
<dbReference type="InterPro" id="IPR036097">
    <property type="entry name" value="HisK_dim/P_sf"/>
</dbReference>
<comment type="caution">
    <text evidence="17">The sequence shown here is derived from an EMBL/GenBank/DDBJ whole genome shotgun (WGS) entry which is preliminary data.</text>
</comment>
<evidence type="ECO:0000256" key="4">
    <source>
        <dbReference type="ARBA" id="ARBA00022475"/>
    </source>
</evidence>
<keyword evidence="11 15" id="KW-1133">Transmembrane helix</keyword>
<dbReference type="Gene3D" id="3.30.565.10">
    <property type="entry name" value="Histidine kinase-like ATPase, C-terminal domain"/>
    <property type="match status" value="1"/>
</dbReference>
<keyword evidence="14" id="KW-0175">Coiled coil</keyword>
<dbReference type="SUPFAM" id="SSF55874">
    <property type="entry name" value="ATPase domain of HSP90 chaperone/DNA topoisomerase II/histidine kinase"/>
    <property type="match status" value="1"/>
</dbReference>
<dbReference type="InterPro" id="IPR005467">
    <property type="entry name" value="His_kinase_dom"/>
</dbReference>
<dbReference type="FunFam" id="3.30.565.10:FF:000023">
    <property type="entry name" value="PAS domain-containing sensor histidine kinase"/>
    <property type="match status" value="1"/>
</dbReference>
<evidence type="ECO:0000256" key="5">
    <source>
        <dbReference type="ARBA" id="ARBA00022553"/>
    </source>
</evidence>
<comment type="catalytic activity">
    <reaction evidence="1">
        <text>ATP + protein L-histidine = ADP + protein N-phospho-L-histidine.</text>
        <dbReference type="EC" id="2.7.13.3"/>
    </reaction>
</comment>
<evidence type="ECO:0000256" key="10">
    <source>
        <dbReference type="ARBA" id="ARBA00022840"/>
    </source>
</evidence>
<dbReference type="InterPro" id="IPR003661">
    <property type="entry name" value="HisK_dim/P_dom"/>
</dbReference>
<keyword evidence="7 15" id="KW-0812">Transmembrane</keyword>
<evidence type="ECO:0000256" key="11">
    <source>
        <dbReference type="ARBA" id="ARBA00022989"/>
    </source>
</evidence>
<keyword evidence="10" id="KW-0067">ATP-binding</keyword>
<dbReference type="InterPro" id="IPR050398">
    <property type="entry name" value="HssS/ArlS-like"/>
</dbReference>
<evidence type="ECO:0000313" key="18">
    <source>
        <dbReference type="Proteomes" id="UP000298381"/>
    </source>
</evidence>
<dbReference type="Gene3D" id="1.10.287.130">
    <property type="match status" value="1"/>
</dbReference>
<name>A0A4Z0D920_9FIRM</name>
<keyword evidence="8" id="KW-0547">Nucleotide-binding</keyword>
<dbReference type="EMBL" id="SRIB01000002">
    <property type="protein sequence ID" value="TFZ41332.1"/>
    <property type="molecule type" value="Genomic_DNA"/>
</dbReference>
<feature type="coiled-coil region" evidence="14">
    <location>
        <begin position="207"/>
        <end position="244"/>
    </location>
</feature>
<feature type="transmembrane region" description="Helical" evidence="15">
    <location>
        <begin position="161"/>
        <end position="182"/>
    </location>
</feature>
<keyword evidence="5" id="KW-0597">Phosphoprotein</keyword>
<dbReference type="SMART" id="SM00388">
    <property type="entry name" value="HisKA"/>
    <property type="match status" value="1"/>
</dbReference>
<organism evidence="17 18">
    <name type="scientific">Soehngenia longivitae</name>
    <dbReference type="NCBI Taxonomy" id="2562294"/>
    <lineage>
        <taxon>Bacteria</taxon>
        <taxon>Bacillati</taxon>
        <taxon>Bacillota</taxon>
        <taxon>Tissierellia</taxon>
        <taxon>Tissierellales</taxon>
        <taxon>Tissierellaceae</taxon>
        <taxon>Soehngenia</taxon>
    </lineage>
</organism>
<dbReference type="PROSITE" id="PS50109">
    <property type="entry name" value="HIS_KIN"/>
    <property type="match status" value="1"/>
</dbReference>
<dbReference type="GO" id="GO:0000155">
    <property type="term" value="F:phosphorelay sensor kinase activity"/>
    <property type="evidence" value="ECO:0007669"/>
    <property type="project" value="InterPro"/>
</dbReference>
<reference evidence="17 18" key="1">
    <citation type="submission" date="2019-03" db="EMBL/GenBank/DDBJ databases">
        <title>Draft genome sequence data and analysis of a Fermenting Bacterium, Soehngenia longevitae strain 1933PT, isolated from petroleum reservoir in Azerbaijan.</title>
        <authorList>
            <person name="Grouzdev D.S."/>
            <person name="Bidzhieva S.K."/>
            <person name="Sokolova D.S."/>
            <person name="Tourova T.P."/>
            <person name="Poltaraus A.B."/>
            <person name="Nazina T.N."/>
        </authorList>
    </citation>
    <scope>NUCLEOTIDE SEQUENCE [LARGE SCALE GENOMIC DNA]</scope>
    <source>
        <strain evidence="17 18">1933P</strain>
    </source>
</reference>
<evidence type="ECO:0000256" key="1">
    <source>
        <dbReference type="ARBA" id="ARBA00000085"/>
    </source>
</evidence>
<dbReference type="AlphaFoldDB" id="A0A4Z0D920"/>
<comment type="subcellular location">
    <subcellularLocation>
        <location evidence="2">Cell membrane</location>
        <topology evidence="2">Multi-pass membrane protein</topology>
    </subcellularLocation>
</comment>
<evidence type="ECO:0000256" key="8">
    <source>
        <dbReference type="ARBA" id="ARBA00022741"/>
    </source>
</evidence>
<dbReference type="Pfam" id="PF02518">
    <property type="entry name" value="HATPase_c"/>
    <property type="match status" value="1"/>
</dbReference>
<evidence type="ECO:0000256" key="7">
    <source>
        <dbReference type="ARBA" id="ARBA00022692"/>
    </source>
</evidence>
<dbReference type="GO" id="GO:0005524">
    <property type="term" value="F:ATP binding"/>
    <property type="evidence" value="ECO:0007669"/>
    <property type="project" value="UniProtKB-KW"/>
</dbReference>
<proteinExistence type="predicted"/>
<keyword evidence="6" id="KW-0808">Transferase</keyword>
<accession>A0A4Z0D920</accession>
<protein>
    <recommendedName>
        <fullName evidence="3">histidine kinase</fullName>
        <ecNumber evidence="3">2.7.13.3</ecNumber>
    </recommendedName>
</protein>
<dbReference type="EC" id="2.7.13.3" evidence="3"/>
<dbReference type="PANTHER" id="PTHR45528:SF1">
    <property type="entry name" value="SENSOR HISTIDINE KINASE CPXA"/>
    <property type="match status" value="1"/>
</dbReference>
<dbReference type="Proteomes" id="UP000298381">
    <property type="component" value="Unassembled WGS sequence"/>
</dbReference>
<evidence type="ECO:0000256" key="2">
    <source>
        <dbReference type="ARBA" id="ARBA00004651"/>
    </source>
</evidence>
<dbReference type="InterPro" id="IPR036890">
    <property type="entry name" value="HATPase_C_sf"/>
</dbReference>
<keyword evidence="4" id="KW-1003">Cell membrane</keyword>
<evidence type="ECO:0000313" key="17">
    <source>
        <dbReference type="EMBL" id="TFZ41332.1"/>
    </source>
</evidence>
<evidence type="ECO:0000256" key="14">
    <source>
        <dbReference type="SAM" id="Coils"/>
    </source>
</evidence>
<dbReference type="InterPro" id="IPR003594">
    <property type="entry name" value="HATPase_dom"/>
</dbReference>
<keyword evidence="9 17" id="KW-0418">Kinase</keyword>
<evidence type="ECO:0000259" key="16">
    <source>
        <dbReference type="PROSITE" id="PS50109"/>
    </source>
</evidence>
<dbReference type="PRINTS" id="PR00344">
    <property type="entry name" value="BCTRLSENSOR"/>
</dbReference>
<keyword evidence="12" id="KW-0902">Two-component regulatory system</keyword>